<dbReference type="InterPro" id="IPR018961">
    <property type="entry name" value="DnaJ_homolog_subfam-C_membr-28"/>
</dbReference>
<dbReference type="PANTHER" id="PTHR39158">
    <property type="entry name" value="OS08G0560600 PROTEIN"/>
    <property type="match status" value="1"/>
</dbReference>
<dbReference type="Proteomes" id="UP000288096">
    <property type="component" value="Unassembled WGS sequence"/>
</dbReference>
<keyword evidence="3" id="KW-1185">Reference proteome</keyword>
<dbReference type="PANTHER" id="PTHR39158:SF1">
    <property type="entry name" value="DNAJ HOMOLOG SUBFAMILY C MEMBER 28"/>
    <property type="match status" value="1"/>
</dbReference>
<dbReference type="EMBL" id="BEXT01000001">
    <property type="protein sequence ID" value="GBC62985.1"/>
    <property type="molecule type" value="Genomic_DNA"/>
</dbReference>
<name>A0A401G197_9BACT</name>
<dbReference type="OrthoDB" id="9798476at2"/>
<reference evidence="3" key="2">
    <citation type="submission" date="2019-01" db="EMBL/GenBank/DDBJ databases">
        <title>Genome sequence of Desulfonema ishimotonii strain Tokyo 01.</title>
        <authorList>
            <person name="Fukui M."/>
        </authorList>
    </citation>
    <scope>NUCLEOTIDE SEQUENCE [LARGE SCALE GENOMIC DNA]</scope>
    <source>
        <strain evidence="3">Tokyo 01</strain>
    </source>
</reference>
<reference evidence="3" key="1">
    <citation type="submission" date="2017-11" db="EMBL/GenBank/DDBJ databases">
        <authorList>
            <person name="Watanabe M."/>
            <person name="Kojima H."/>
        </authorList>
    </citation>
    <scope>NUCLEOTIDE SEQUENCE [LARGE SCALE GENOMIC DNA]</scope>
    <source>
        <strain evidence="3">Tokyo 01</strain>
    </source>
</reference>
<dbReference type="InterPro" id="IPR052573">
    <property type="entry name" value="DnaJ_C_subfamily_28"/>
</dbReference>
<dbReference type="Pfam" id="PF09350">
    <property type="entry name" value="DJC28_CD"/>
    <property type="match status" value="1"/>
</dbReference>
<proteinExistence type="predicted"/>
<feature type="domain" description="DnaJ homologue subfamily C member 28 conserved" evidence="1">
    <location>
        <begin position="8"/>
        <end position="75"/>
    </location>
</feature>
<sequence length="122" mass="14174">MITGFGKIIEERIRVAQKKGHFDNLEGAGKPLALEDDNHIPEDLRLSYKVLKNSGFVPPEIEVRKEIRQTEDLLAETKDTAEQYRAIKKLNFLIMKLNSLSNTSVRFEMPQRYMRKLTDILK</sequence>
<dbReference type="RefSeq" id="WP_124330108.1">
    <property type="nucleotide sequence ID" value="NZ_BEXT01000001.1"/>
</dbReference>
<comment type="caution">
    <text evidence="2">The sequence shown here is derived from an EMBL/GenBank/DDBJ whole genome shotgun (WGS) entry which is preliminary data.</text>
</comment>
<accession>A0A401G197</accession>
<evidence type="ECO:0000313" key="3">
    <source>
        <dbReference type="Proteomes" id="UP000288096"/>
    </source>
</evidence>
<evidence type="ECO:0000259" key="1">
    <source>
        <dbReference type="Pfam" id="PF09350"/>
    </source>
</evidence>
<protein>
    <submittedName>
        <fullName evidence="2">DUF1992 domain-containing protein</fullName>
    </submittedName>
</protein>
<evidence type="ECO:0000313" key="2">
    <source>
        <dbReference type="EMBL" id="GBC62985.1"/>
    </source>
</evidence>
<gene>
    <name evidence="2" type="ORF">DENIS_3973</name>
</gene>
<dbReference type="AlphaFoldDB" id="A0A401G197"/>
<organism evidence="2 3">
    <name type="scientific">Desulfonema ishimotonii</name>
    <dbReference type="NCBI Taxonomy" id="45657"/>
    <lineage>
        <taxon>Bacteria</taxon>
        <taxon>Pseudomonadati</taxon>
        <taxon>Thermodesulfobacteriota</taxon>
        <taxon>Desulfobacteria</taxon>
        <taxon>Desulfobacterales</taxon>
        <taxon>Desulfococcaceae</taxon>
        <taxon>Desulfonema</taxon>
    </lineage>
</organism>